<dbReference type="Gene3D" id="2.60.420.10">
    <property type="entry name" value="Maltose phosphorylase, domain 3"/>
    <property type="match status" value="1"/>
</dbReference>
<accession>A0AAJ8M6K1</accession>
<reference evidence="2" key="1">
    <citation type="submission" date="2013-07" db="EMBL/GenBank/DDBJ databases">
        <authorList>
            <consortium name="The Broad Institute Genome Sequencing Platform"/>
            <person name="Cuomo C."/>
            <person name="Litvintseva A."/>
            <person name="Chen Y."/>
            <person name="Heitman J."/>
            <person name="Sun S."/>
            <person name="Springer D."/>
            <person name="Dromer F."/>
            <person name="Young S.K."/>
            <person name="Zeng Q."/>
            <person name="Gargeya S."/>
            <person name="Fitzgerald M."/>
            <person name="Abouelleil A."/>
            <person name="Alvarado L."/>
            <person name="Berlin A.M."/>
            <person name="Chapman S.B."/>
            <person name="Dewar J."/>
            <person name="Goldberg J."/>
            <person name="Griggs A."/>
            <person name="Gujja S."/>
            <person name="Hansen M."/>
            <person name="Howarth C."/>
            <person name="Imamovic A."/>
            <person name="Larimer J."/>
            <person name="McCowan C."/>
            <person name="Murphy C."/>
            <person name="Pearson M."/>
            <person name="Priest M."/>
            <person name="Roberts A."/>
            <person name="Saif S."/>
            <person name="Shea T."/>
            <person name="Sykes S."/>
            <person name="Wortman J."/>
            <person name="Nusbaum C."/>
            <person name="Birren B."/>
        </authorList>
    </citation>
    <scope>NUCLEOTIDE SEQUENCE</scope>
    <source>
        <strain evidence="2">CBS 10118</strain>
    </source>
</reference>
<dbReference type="PANTHER" id="PTHR34987">
    <property type="entry name" value="C, PUTATIVE (AFU_ORTHOLOGUE AFUA_3G02880)-RELATED"/>
    <property type="match status" value="1"/>
</dbReference>
<keyword evidence="3" id="KW-1185">Reference proteome</keyword>
<name>A0AAJ8M6K1_9TREE</name>
<gene>
    <name evidence="2" type="ORF">I302_102714</name>
</gene>
<dbReference type="InterPro" id="IPR008928">
    <property type="entry name" value="6-hairpin_glycosidase_sf"/>
</dbReference>
<dbReference type="Gene3D" id="1.50.10.10">
    <property type="match status" value="1"/>
</dbReference>
<dbReference type="InterPro" id="IPR035398">
    <property type="entry name" value="Bac_rhamnosid_C"/>
</dbReference>
<dbReference type="AlphaFoldDB" id="A0AAJ8M6K1"/>
<dbReference type="SUPFAM" id="SSF48208">
    <property type="entry name" value="Six-hairpin glycosidases"/>
    <property type="match status" value="1"/>
</dbReference>
<sequence>MQSKDSLRSFGTLWGSPVNNGRFIPCRVESAIGSVTHPESIVSNLVPQDRTDIQATTSLPKGSLTLDGKGSSVVFDYGVSVAGIAFFDVDSTDPGVEIQVTFSESREFLDRPSGDGPISYLAGPATYRNPILRPSAGINYLTEVQGGQRWQKLTLLTEGRVVLNSIGFIATISTVHPTRLPSTFSCSNKSYNHLWDAGARTMQLCTAAKGSTPPLWEITEQGALISATRAIKHRASFDWKAYTLAFDVLIHRAGCGWGVAMTNLQGYIFYINEAGYLRAGRPESERLAHASISVFWGFTDEDAESVENIHLGTTQLPVPIVQDASISIRTCVSPNEIAVSIDGIEVHRISSSKFCFSPITQSTEPQGCFGFGPGADGLATYTNVLATSNLDGRTLYEDKMNTRSSLDDFGAGTTTLDCLLDGGKRDRVVWGGDAAIMGPPVAYSTYTLEALKGSVDLLMSYRGRDGRFAAQVPPTHPVGPGVVSIDDDQYYRIKGYYFSLSYELYLIQSIYDAWMFGAISDGQLAELFPSVEQQLKRVETFIDENGLIFCGPDHAHDAREFNYYDPPRIGHSTKLNAQYVSSLRQSVEFARSLGFNDAEKTYQSHADRTAEAINQRLWNEQIKAYGITSASPEVIAQDANVQCILAGVADADRSRLVLETLSRELSHPEGVLAFDRTSGYRQSISNFVSGWHLFAAFKAGSQFHAKEILDKTLVPPSLPDHPAFTGTLWELMLTDGSPGMGGFTSLAHGWATAATAVLPAYVVGIRPTAPCFRTFVVNPTKLGLSQASAVVTTPAGKITSEWNSKSDVFTLHVSAPQILRGTVDLSNWGFDCENEYLIQVNNGSKSPFRPEKAEAIHFIGEVSIIIVAQPVQ</sequence>
<dbReference type="Pfam" id="PF17390">
    <property type="entry name" value="Bac_rhamnosid_C"/>
    <property type="match status" value="1"/>
</dbReference>
<dbReference type="PANTHER" id="PTHR34987:SF4">
    <property type="entry name" value="ALPHA-L-RHAMNOSIDASE C-TERMINAL DOMAIN-CONTAINING PROTEIN"/>
    <property type="match status" value="1"/>
</dbReference>
<reference evidence="2" key="2">
    <citation type="submission" date="2024-02" db="EMBL/GenBank/DDBJ databases">
        <title>Comparative genomics of Cryptococcus and Kwoniella reveals pathogenesis evolution and contrasting modes of karyotype evolution via chromosome fusion or intercentromeric recombination.</title>
        <authorList>
            <person name="Coelho M.A."/>
            <person name="David-Palma M."/>
            <person name="Shea T."/>
            <person name="Bowers K."/>
            <person name="McGinley-Smith S."/>
            <person name="Mohammad A.W."/>
            <person name="Gnirke A."/>
            <person name="Yurkov A.M."/>
            <person name="Nowrousian M."/>
            <person name="Sun S."/>
            <person name="Cuomo C.A."/>
            <person name="Heitman J."/>
        </authorList>
    </citation>
    <scope>NUCLEOTIDE SEQUENCE</scope>
    <source>
        <strain evidence="2">CBS 10118</strain>
    </source>
</reference>
<proteinExistence type="predicted"/>
<dbReference type="GO" id="GO:0005975">
    <property type="term" value="P:carbohydrate metabolic process"/>
    <property type="evidence" value="ECO:0007669"/>
    <property type="project" value="InterPro"/>
</dbReference>
<dbReference type="InterPro" id="IPR012341">
    <property type="entry name" value="6hp_glycosidase-like_sf"/>
</dbReference>
<evidence type="ECO:0000313" key="3">
    <source>
        <dbReference type="Proteomes" id="UP000092730"/>
    </source>
</evidence>
<evidence type="ECO:0000259" key="1">
    <source>
        <dbReference type="Pfam" id="PF17390"/>
    </source>
</evidence>
<dbReference type="EMBL" id="CP144541">
    <property type="protein sequence ID" value="WVW80728.1"/>
    <property type="molecule type" value="Genomic_DNA"/>
</dbReference>
<dbReference type="GeneID" id="30205806"/>
<dbReference type="GO" id="GO:0003824">
    <property type="term" value="F:catalytic activity"/>
    <property type="evidence" value="ECO:0007669"/>
    <property type="project" value="UniProtKB-ARBA"/>
</dbReference>
<organism evidence="2 3">
    <name type="scientific">Kwoniella bestiolae CBS 10118</name>
    <dbReference type="NCBI Taxonomy" id="1296100"/>
    <lineage>
        <taxon>Eukaryota</taxon>
        <taxon>Fungi</taxon>
        <taxon>Dikarya</taxon>
        <taxon>Basidiomycota</taxon>
        <taxon>Agaricomycotina</taxon>
        <taxon>Tremellomycetes</taxon>
        <taxon>Tremellales</taxon>
        <taxon>Cryptococcaceae</taxon>
        <taxon>Kwoniella</taxon>
    </lineage>
</organism>
<dbReference type="Proteomes" id="UP000092730">
    <property type="component" value="Chromosome 1"/>
</dbReference>
<feature type="domain" description="Alpha-L-rhamnosidase C-terminal" evidence="1">
    <location>
        <begin position="764"/>
        <end position="825"/>
    </location>
</feature>
<protein>
    <recommendedName>
        <fullName evidence="1">Alpha-L-rhamnosidase C-terminal domain-containing protein</fullName>
    </recommendedName>
</protein>
<dbReference type="KEGG" id="kbi:30205806"/>
<dbReference type="RefSeq" id="XP_065725617.1">
    <property type="nucleotide sequence ID" value="XM_065869545.1"/>
</dbReference>
<evidence type="ECO:0000313" key="2">
    <source>
        <dbReference type="EMBL" id="WVW80728.1"/>
    </source>
</evidence>